<evidence type="ECO:0000313" key="2">
    <source>
        <dbReference type="EMBL" id="KYQ59515.1"/>
    </source>
</evidence>
<accession>A0A151XGS4</accession>
<gene>
    <name evidence="2" type="ORF">ALC60_01500</name>
</gene>
<organism evidence="2 3">
    <name type="scientific">Mycetomoellerius zeteki</name>
    <dbReference type="NCBI Taxonomy" id="64791"/>
    <lineage>
        <taxon>Eukaryota</taxon>
        <taxon>Metazoa</taxon>
        <taxon>Ecdysozoa</taxon>
        <taxon>Arthropoda</taxon>
        <taxon>Hexapoda</taxon>
        <taxon>Insecta</taxon>
        <taxon>Pterygota</taxon>
        <taxon>Neoptera</taxon>
        <taxon>Endopterygota</taxon>
        <taxon>Hymenoptera</taxon>
        <taxon>Apocrita</taxon>
        <taxon>Aculeata</taxon>
        <taxon>Formicoidea</taxon>
        <taxon>Formicidae</taxon>
        <taxon>Myrmicinae</taxon>
        <taxon>Mycetomoellerius</taxon>
    </lineage>
</organism>
<dbReference type="Proteomes" id="UP000075809">
    <property type="component" value="Unassembled WGS sequence"/>
</dbReference>
<feature type="region of interest" description="Disordered" evidence="1">
    <location>
        <begin position="1"/>
        <end position="84"/>
    </location>
</feature>
<dbReference type="AlphaFoldDB" id="A0A151XGS4"/>
<sequence>MQRDTRRKSSGIREIRGRRDERMARSGEYSDGGDAYRHGRGGKCTVDPGRREGKKVRARWSERARYGERRTGEGKNPVLPCWRR</sequence>
<feature type="compositionally biased region" description="Basic and acidic residues" evidence="1">
    <location>
        <begin position="11"/>
        <end position="25"/>
    </location>
</feature>
<evidence type="ECO:0000256" key="1">
    <source>
        <dbReference type="SAM" id="MobiDB-lite"/>
    </source>
</evidence>
<name>A0A151XGS4_9HYME</name>
<feature type="compositionally biased region" description="Basic and acidic residues" evidence="1">
    <location>
        <begin position="59"/>
        <end position="73"/>
    </location>
</feature>
<feature type="compositionally biased region" description="Basic residues" evidence="1">
    <location>
        <begin position="1"/>
        <end position="10"/>
    </location>
</feature>
<keyword evidence="3" id="KW-1185">Reference proteome</keyword>
<protein>
    <submittedName>
        <fullName evidence="2">Uncharacterized protein</fullName>
    </submittedName>
</protein>
<evidence type="ECO:0000313" key="3">
    <source>
        <dbReference type="Proteomes" id="UP000075809"/>
    </source>
</evidence>
<proteinExistence type="predicted"/>
<dbReference type="EMBL" id="KQ982169">
    <property type="protein sequence ID" value="KYQ59515.1"/>
    <property type="molecule type" value="Genomic_DNA"/>
</dbReference>
<reference evidence="2 3" key="1">
    <citation type="submission" date="2015-09" db="EMBL/GenBank/DDBJ databases">
        <title>Trachymyrmex zeteki WGS genome.</title>
        <authorList>
            <person name="Nygaard S."/>
            <person name="Hu H."/>
            <person name="Boomsma J."/>
            <person name="Zhang G."/>
        </authorList>
    </citation>
    <scope>NUCLEOTIDE SEQUENCE [LARGE SCALE GENOMIC DNA]</scope>
    <source>
        <strain evidence="2">Tzet28-1</strain>
        <tissue evidence="2">Whole body</tissue>
    </source>
</reference>